<dbReference type="Proteomes" id="UP001501509">
    <property type="component" value="Unassembled WGS sequence"/>
</dbReference>
<evidence type="ECO:0000256" key="1">
    <source>
        <dbReference type="SAM" id="MobiDB-lite"/>
    </source>
</evidence>
<comment type="caution">
    <text evidence="2">The sequence shown here is derived from an EMBL/GenBank/DDBJ whole genome shotgun (WGS) entry which is preliminary data.</text>
</comment>
<keyword evidence="3" id="KW-1185">Reference proteome</keyword>
<evidence type="ECO:0000313" key="2">
    <source>
        <dbReference type="EMBL" id="GAA2639237.1"/>
    </source>
</evidence>
<reference evidence="3" key="1">
    <citation type="journal article" date="2019" name="Int. J. Syst. Evol. Microbiol.">
        <title>The Global Catalogue of Microorganisms (GCM) 10K type strain sequencing project: providing services to taxonomists for standard genome sequencing and annotation.</title>
        <authorList>
            <consortium name="The Broad Institute Genomics Platform"/>
            <consortium name="The Broad Institute Genome Sequencing Center for Infectious Disease"/>
            <person name="Wu L."/>
            <person name="Ma J."/>
        </authorList>
    </citation>
    <scope>NUCLEOTIDE SEQUENCE [LARGE SCALE GENOMIC DNA]</scope>
    <source>
        <strain evidence="3">JCM 6833</strain>
    </source>
</reference>
<feature type="region of interest" description="Disordered" evidence="1">
    <location>
        <begin position="70"/>
        <end position="125"/>
    </location>
</feature>
<accession>A0ABP6DE63</accession>
<protein>
    <submittedName>
        <fullName evidence="2">Uncharacterized protein</fullName>
    </submittedName>
</protein>
<proteinExistence type="predicted"/>
<evidence type="ECO:0000313" key="3">
    <source>
        <dbReference type="Proteomes" id="UP001501509"/>
    </source>
</evidence>
<dbReference type="RefSeq" id="WP_344549325.1">
    <property type="nucleotide sequence ID" value="NZ_BAAATD010000028.1"/>
</dbReference>
<feature type="compositionally biased region" description="Basic residues" evidence="1">
    <location>
        <begin position="112"/>
        <end position="125"/>
    </location>
</feature>
<dbReference type="EMBL" id="BAAATD010000028">
    <property type="protein sequence ID" value="GAA2639237.1"/>
    <property type="molecule type" value="Genomic_DNA"/>
</dbReference>
<name>A0ABP6DE63_9ACTN</name>
<gene>
    <name evidence="2" type="ORF">GCM10010411_94240</name>
</gene>
<organism evidence="2 3">
    <name type="scientific">Actinomadura fulvescens</name>
    <dbReference type="NCBI Taxonomy" id="46160"/>
    <lineage>
        <taxon>Bacteria</taxon>
        <taxon>Bacillati</taxon>
        <taxon>Actinomycetota</taxon>
        <taxon>Actinomycetes</taxon>
        <taxon>Streptosporangiales</taxon>
        <taxon>Thermomonosporaceae</taxon>
        <taxon>Actinomadura</taxon>
    </lineage>
</organism>
<sequence length="143" mass="15915">MSKIAEAPPWAATDIDPDVFVGELRRRFPGVCAWFGEFTGRWWAITRDRDRLVEAGSPAALGRRLAELTAPRRTTSTPIGQAVPEWTPAPVTPATTKRPTRPSRAAAPVTRPSRRSAHAHRAQRSRGGWRRLLGAFLVRETVR</sequence>